<evidence type="ECO:0000313" key="1">
    <source>
        <dbReference type="EMBL" id="KAJ7009220.1"/>
    </source>
</evidence>
<dbReference type="AlphaFoldDB" id="A0AAD6RIU5"/>
<proteinExistence type="predicted"/>
<comment type="caution">
    <text evidence="1">The sequence shown here is derived from an EMBL/GenBank/DDBJ whole genome shotgun (WGS) entry which is preliminary data.</text>
</comment>
<evidence type="ECO:0000313" key="2">
    <source>
        <dbReference type="Proteomes" id="UP001164929"/>
    </source>
</evidence>
<protein>
    <submittedName>
        <fullName evidence="1">Uncharacterized protein</fullName>
    </submittedName>
</protein>
<accession>A0AAD6RIU5</accession>
<dbReference type="EMBL" id="JAQIZT010000001">
    <property type="protein sequence ID" value="KAJ7009220.1"/>
    <property type="molecule type" value="Genomic_DNA"/>
</dbReference>
<organism evidence="1 2">
    <name type="scientific">Populus alba x Populus x berolinensis</name>
    <dbReference type="NCBI Taxonomy" id="444605"/>
    <lineage>
        <taxon>Eukaryota</taxon>
        <taxon>Viridiplantae</taxon>
        <taxon>Streptophyta</taxon>
        <taxon>Embryophyta</taxon>
        <taxon>Tracheophyta</taxon>
        <taxon>Spermatophyta</taxon>
        <taxon>Magnoliopsida</taxon>
        <taxon>eudicotyledons</taxon>
        <taxon>Gunneridae</taxon>
        <taxon>Pentapetalae</taxon>
        <taxon>rosids</taxon>
        <taxon>fabids</taxon>
        <taxon>Malpighiales</taxon>
        <taxon>Salicaceae</taxon>
        <taxon>Saliceae</taxon>
        <taxon>Populus</taxon>
    </lineage>
</organism>
<name>A0AAD6RIU5_9ROSI</name>
<dbReference type="Proteomes" id="UP001164929">
    <property type="component" value="Chromosome 1"/>
</dbReference>
<gene>
    <name evidence="1" type="ORF">NC653_000004</name>
</gene>
<keyword evidence="2" id="KW-1185">Reference proteome</keyword>
<sequence>MLSTQSVSNAIVSASFVCPPSQHLTKAVYGPAAVHGRLQTSNLQIQKTQPKAPLPFPWHIDITPLAKTLLNSVSRPLYTRNFFKIDRKILTDATLLMLAYSCSNHPPANL</sequence>
<reference evidence="1 2" key="1">
    <citation type="journal article" date="2023" name="Mol. Ecol. Resour.">
        <title>Chromosome-level genome assembly of a triploid poplar Populus alba 'Berolinensis'.</title>
        <authorList>
            <person name="Chen S."/>
            <person name="Yu Y."/>
            <person name="Wang X."/>
            <person name="Wang S."/>
            <person name="Zhang T."/>
            <person name="Zhou Y."/>
            <person name="He R."/>
            <person name="Meng N."/>
            <person name="Wang Y."/>
            <person name="Liu W."/>
            <person name="Liu Z."/>
            <person name="Liu J."/>
            <person name="Guo Q."/>
            <person name="Huang H."/>
            <person name="Sederoff R.R."/>
            <person name="Wang G."/>
            <person name="Qu G."/>
            <person name="Chen S."/>
        </authorList>
    </citation>
    <scope>NUCLEOTIDE SEQUENCE [LARGE SCALE GENOMIC DNA]</scope>
    <source>
        <strain evidence="1">SC-2020</strain>
    </source>
</reference>